<feature type="domain" description="NERD" evidence="1">
    <location>
        <begin position="29"/>
        <end position="148"/>
    </location>
</feature>
<name>A0A1W1WE84_SULTA</name>
<dbReference type="AlphaFoldDB" id="A0A1W1WE84"/>
<dbReference type="InterPro" id="IPR011528">
    <property type="entry name" value="NERD"/>
</dbReference>
<gene>
    <name evidence="2" type="ORF">SAMN00768000_1426</name>
</gene>
<evidence type="ECO:0000313" key="2">
    <source>
        <dbReference type="EMBL" id="SMC04033.1"/>
    </source>
</evidence>
<dbReference type="Pfam" id="PF08378">
    <property type="entry name" value="NERD"/>
    <property type="match status" value="1"/>
</dbReference>
<organism evidence="2 3">
    <name type="scientific">Sulfobacillus thermosulfidooxidans (strain DSM 9293 / VKM B-1269 / AT-1)</name>
    <dbReference type="NCBI Taxonomy" id="929705"/>
    <lineage>
        <taxon>Bacteria</taxon>
        <taxon>Bacillati</taxon>
        <taxon>Bacillota</taxon>
        <taxon>Clostridia</taxon>
        <taxon>Eubacteriales</taxon>
        <taxon>Clostridiales Family XVII. Incertae Sedis</taxon>
        <taxon>Sulfobacillus</taxon>
    </lineage>
</organism>
<evidence type="ECO:0000259" key="1">
    <source>
        <dbReference type="PROSITE" id="PS50965"/>
    </source>
</evidence>
<proteinExistence type="predicted"/>
<keyword evidence="3" id="KW-1185">Reference proteome</keyword>
<dbReference type="EMBL" id="FWWY01000001">
    <property type="protein sequence ID" value="SMC04033.1"/>
    <property type="molecule type" value="Genomic_DNA"/>
</dbReference>
<dbReference type="RefSeq" id="WP_020375434.1">
    <property type="nucleotide sequence ID" value="NZ_FWWY01000001.1"/>
</dbReference>
<dbReference type="Proteomes" id="UP000192660">
    <property type="component" value="Unassembled WGS sequence"/>
</dbReference>
<reference evidence="3" key="1">
    <citation type="submission" date="2017-04" db="EMBL/GenBank/DDBJ databases">
        <authorList>
            <person name="Varghese N."/>
            <person name="Submissions S."/>
        </authorList>
    </citation>
    <scope>NUCLEOTIDE SEQUENCE [LARGE SCALE GENOMIC DNA]</scope>
    <source>
        <strain evidence="3">DSM 9293</strain>
    </source>
</reference>
<dbReference type="OrthoDB" id="9813328at2"/>
<dbReference type="PROSITE" id="PS50965">
    <property type="entry name" value="NERD"/>
    <property type="match status" value="1"/>
</dbReference>
<evidence type="ECO:0000313" key="3">
    <source>
        <dbReference type="Proteomes" id="UP000192660"/>
    </source>
</evidence>
<accession>A0A1W1WE84</accession>
<protein>
    <submittedName>
        <fullName evidence="2">Nuclease-related domain-containing protein</fullName>
    </submittedName>
</protein>
<sequence length="273" mass="30477">MGVVFAGTLILITVTILVLALRPPNAYVRGKQGEIIVQGALRLLDPLEYDVFHDIIVPCTSTASGICQIDHIVVGPSAIFVIETKNIQGALHGKRREVYWTHVVGMQKRRIYAPHRQNAAHIKTLRRAFPDLPKDVWFSLIAVPNSLQLYIEEISGAYIVQFSHLVDFITRSNASVPQPLSPAQREYVIRTLLQWKRRRAIKHSWLGRIGRRKRDLGNSLDVASGRCPVCGSPLQVVKDANGSKMVCTKPSCTFSTTVLSITALRQPKDHTKT</sequence>